<dbReference type="OrthoDB" id="6506633at2"/>
<dbReference type="Gene3D" id="2.60.40.3970">
    <property type="match status" value="1"/>
</dbReference>
<name>A0A2L1UTP6_9GAMM</name>
<dbReference type="AlphaFoldDB" id="A0A2L1UTP6"/>
<protein>
    <recommendedName>
        <fullName evidence="3">Fimbrial protein</fullName>
    </recommendedName>
</protein>
<gene>
    <name evidence="1" type="ORF">BV494_15840</name>
</gene>
<organism evidence="1 2">
    <name type="scientific">Rahnella sikkimica</name>
    <dbReference type="NCBI Taxonomy" id="1805933"/>
    <lineage>
        <taxon>Bacteria</taxon>
        <taxon>Pseudomonadati</taxon>
        <taxon>Pseudomonadota</taxon>
        <taxon>Gammaproteobacteria</taxon>
        <taxon>Enterobacterales</taxon>
        <taxon>Yersiniaceae</taxon>
        <taxon>Rahnella</taxon>
    </lineage>
</organism>
<dbReference type="EMBL" id="CP019062">
    <property type="protein sequence ID" value="AVF36310.1"/>
    <property type="molecule type" value="Genomic_DNA"/>
</dbReference>
<dbReference type="KEGG" id="rox:BV494_15840"/>
<evidence type="ECO:0000313" key="2">
    <source>
        <dbReference type="Proteomes" id="UP000239197"/>
    </source>
</evidence>
<proteinExistence type="predicted"/>
<reference evidence="2" key="1">
    <citation type="submission" date="2017-01" db="EMBL/GenBank/DDBJ databases">
        <title>Genome sequence of Rouxiella sp. ERMR1:05.</title>
        <authorList>
            <person name="Kumar R."/>
            <person name="Singh D."/>
            <person name="Kumar S."/>
        </authorList>
    </citation>
    <scope>NUCLEOTIDE SEQUENCE [LARGE SCALE GENOMIC DNA]</scope>
    <source>
        <strain evidence="2">ERMR1:05</strain>
    </source>
</reference>
<dbReference type="InterPro" id="IPR013783">
    <property type="entry name" value="Ig-like_fold"/>
</dbReference>
<evidence type="ECO:0008006" key="3">
    <source>
        <dbReference type="Google" id="ProtNLM"/>
    </source>
</evidence>
<dbReference type="Proteomes" id="UP000239197">
    <property type="component" value="Chromosome"/>
</dbReference>
<sequence>MSASSKMDFVKVTVKAIDNPGTKEEKERELVAGENLVLTPAKFALSTGSVRIVRMVNIVSPEIEKAYRVYFESVDNLDESILGDETKNNIGVNIMWGALVIVPPLQPHEDIYYLPTEHQLVNNGNVHITLKEVGLCKSKNESEDCQWSENKSTIYPQQKLTLNNPGASSISSEDKVKIKYISSISQTMQERTL</sequence>
<keyword evidence="2" id="KW-1185">Reference proteome</keyword>
<accession>A0A2L1UTP6</accession>
<evidence type="ECO:0000313" key="1">
    <source>
        <dbReference type="EMBL" id="AVF36310.1"/>
    </source>
</evidence>
<dbReference type="Gene3D" id="2.60.40.10">
    <property type="entry name" value="Immunoglobulins"/>
    <property type="match status" value="1"/>
</dbReference>